<accession>E6PW14</accession>
<dbReference type="InterPro" id="IPR007272">
    <property type="entry name" value="Sulf_transp_TsuA/YedE"/>
</dbReference>
<protein>
    <submittedName>
        <fullName evidence="9">Putative Permease of the major facilitator superfamily</fullName>
    </submittedName>
</protein>
<dbReference type="GO" id="GO:0005886">
    <property type="term" value="C:plasma membrane"/>
    <property type="evidence" value="ECO:0007669"/>
    <property type="project" value="UniProtKB-SubCell"/>
</dbReference>
<evidence type="ECO:0000256" key="2">
    <source>
        <dbReference type="ARBA" id="ARBA00022448"/>
    </source>
</evidence>
<evidence type="ECO:0000313" key="9">
    <source>
        <dbReference type="EMBL" id="CBH99121.1"/>
    </source>
</evidence>
<evidence type="ECO:0000256" key="3">
    <source>
        <dbReference type="ARBA" id="ARBA00022475"/>
    </source>
</evidence>
<feature type="transmembrane region" description="Helical" evidence="8">
    <location>
        <begin position="150"/>
        <end position="174"/>
    </location>
</feature>
<evidence type="ECO:0000256" key="1">
    <source>
        <dbReference type="ARBA" id="ARBA00004429"/>
    </source>
</evidence>
<keyword evidence="6 8" id="KW-1133">Transmembrane helix</keyword>
<keyword evidence="4" id="KW-0997">Cell inner membrane</keyword>
<proteinExistence type="predicted"/>
<sequence>MNDPGAITGGITVAATSRSQAHPGVRTSRPVLLMGAALAGFLAVTWLVGWRQGLLWCIGVGYGVALSAAAFGFTTGWRVWITQRDPKGLWAQFVGIAVAMLISVPLLAIHPELEGADGPLSISLLVGAFVFGAAMQVADGCGSGTLYKAGLGHPVSLAVLPAFVFGSFFGAAQLPAWLALGALPPVNLVHVLGAGWTLAAQLGALALLAALLWRFSAMRAYRLRRAATGAAVAAAGPSERDSAVLLQGPPQSRWQGKAVWIAAIALGLLAAANLVVAGQPWGIVYGLGLWGAKIVQALGFDLSHNAFWGLPVQQAQLHASVLADNTSVTDIGLLLGALIAASWKGKACPRVKLPWRAWVASVLAGLVLGYSSRLAFGCNVGAYFSGIATGSLHGWIWFACAFLGSVLGVRLRGRLGIAG</sequence>
<keyword evidence="5 8" id="KW-0812">Transmembrane</keyword>
<dbReference type="AlphaFoldDB" id="E6PW14"/>
<evidence type="ECO:0000256" key="5">
    <source>
        <dbReference type="ARBA" id="ARBA00022692"/>
    </source>
</evidence>
<feature type="transmembrane region" description="Helical" evidence="8">
    <location>
        <begin position="120"/>
        <end position="138"/>
    </location>
</feature>
<dbReference type="EMBL" id="CABM01000068">
    <property type="protein sequence ID" value="CBH99121.1"/>
    <property type="molecule type" value="Genomic_DNA"/>
</dbReference>
<dbReference type="PANTHER" id="PTHR30574:SF1">
    <property type="entry name" value="SULPHUR TRANSPORT DOMAIN-CONTAINING PROTEIN"/>
    <property type="match status" value="1"/>
</dbReference>
<feature type="transmembrane region" description="Helical" evidence="8">
    <location>
        <begin position="53"/>
        <end position="77"/>
    </location>
</feature>
<dbReference type="PANTHER" id="PTHR30574">
    <property type="entry name" value="INNER MEMBRANE PROTEIN YEDE"/>
    <property type="match status" value="1"/>
</dbReference>
<keyword evidence="3" id="KW-1003">Cell membrane</keyword>
<keyword evidence="2" id="KW-0813">Transport</keyword>
<evidence type="ECO:0000256" key="8">
    <source>
        <dbReference type="SAM" id="Phobius"/>
    </source>
</evidence>
<feature type="transmembrane region" description="Helical" evidence="8">
    <location>
        <begin position="392"/>
        <end position="411"/>
    </location>
</feature>
<name>E6PW14_9ZZZZ</name>
<evidence type="ECO:0000256" key="4">
    <source>
        <dbReference type="ARBA" id="ARBA00022519"/>
    </source>
</evidence>
<dbReference type="Pfam" id="PF04143">
    <property type="entry name" value="Sulf_transp"/>
    <property type="match status" value="1"/>
</dbReference>
<feature type="transmembrane region" description="Helical" evidence="8">
    <location>
        <begin position="258"/>
        <end position="277"/>
    </location>
</feature>
<feature type="transmembrane region" description="Helical" evidence="8">
    <location>
        <begin position="326"/>
        <end position="343"/>
    </location>
</feature>
<feature type="transmembrane region" description="Helical" evidence="8">
    <location>
        <begin position="355"/>
        <end position="372"/>
    </location>
</feature>
<reference evidence="9" key="1">
    <citation type="submission" date="2009-10" db="EMBL/GenBank/DDBJ databases">
        <title>Diversity of trophic interactions inside an arsenic-rich microbial ecosystem.</title>
        <authorList>
            <person name="Bertin P.N."/>
            <person name="Heinrich-Salmeron A."/>
            <person name="Pelletier E."/>
            <person name="Goulhen-Chollet F."/>
            <person name="Arsene-Ploetze F."/>
            <person name="Gallien S."/>
            <person name="Calteau A."/>
            <person name="Vallenet D."/>
            <person name="Casiot C."/>
            <person name="Chane-Woon-Ming B."/>
            <person name="Giloteaux L."/>
            <person name="Barakat M."/>
            <person name="Bonnefoy V."/>
            <person name="Bruneel O."/>
            <person name="Chandler M."/>
            <person name="Cleiss J."/>
            <person name="Duran R."/>
            <person name="Elbaz-Poulichet F."/>
            <person name="Fonknechten N."/>
            <person name="Lauga B."/>
            <person name="Mornico D."/>
            <person name="Ortet P."/>
            <person name="Schaeffer C."/>
            <person name="Siguier P."/>
            <person name="Alexander Thil Smith A."/>
            <person name="Van Dorsselaer A."/>
            <person name="Weissenbach J."/>
            <person name="Medigue C."/>
            <person name="Le Paslier D."/>
        </authorList>
    </citation>
    <scope>NUCLEOTIDE SEQUENCE</scope>
</reference>
<feature type="transmembrane region" description="Helical" evidence="8">
    <location>
        <begin position="194"/>
        <end position="215"/>
    </location>
</feature>
<feature type="transmembrane region" description="Helical" evidence="8">
    <location>
        <begin position="30"/>
        <end position="47"/>
    </location>
</feature>
<keyword evidence="7 8" id="KW-0472">Membrane</keyword>
<feature type="transmembrane region" description="Helical" evidence="8">
    <location>
        <begin position="89"/>
        <end position="108"/>
    </location>
</feature>
<comment type="caution">
    <text evidence="9">The sequence shown here is derived from an EMBL/GenBank/DDBJ whole genome shotgun (WGS) entry which is preliminary data.</text>
</comment>
<gene>
    <name evidence="9" type="ORF">CARN2_0299</name>
</gene>
<evidence type="ECO:0000256" key="7">
    <source>
        <dbReference type="ARBA" id="ARBA00023136"/>
    </source>
</evidence>
<organism evidence="9">
    <name type="scientific">mine drainage metagenome</name>
    <dbReference type="NCBI Taxonomy" id="410659"/>
    <lineage>
        <taxon>unclassified sequences</taxon>
        <taxon>metagenomes</taxon>
        <taxon>ecological metagenomes</taxon>
    </lineage>
</organism>
<evidence type="ECO:0000256" key="6">
    <source>
        <dbReference type="ARBA" id="ARBA00022989"/>
    </source>
</evidence>
<comment type="subcellular location">
    <subcellularLocation>
        <location evidence="1">Cell inner membrane</location>
        <topology evidence="1">Multi-pass membrane protein</topology>
    </subcellularLocation>
</comment>